<proteinExistence type="predicted"/>
<dbReference type="EMBL" id="RCZE01000011">
    <property type="protein sequence ID" value="TPG75069.1"/>
    <property type="molecule type" value="Genomic_DNA"/>
</dbReference>
<organism evidence="1 2">
    <name type="scientific">Pseudomonas arsenicoxydans</name>
    <dbReference type="NCBI Taxonomy" id="702115"/>
    <lineage>
        <taxon>Bacteria</taxon>
        <taxon>Pseudomonadati</taxon>
        <taxon>Pseudomonadota</taxon>
        <taxon>Gammaproteobacteria</taxon>
        <taxon>Pseudomonadales</taxon>
        <taxon>Pseudomonadaceae</taxon>
        <taxon>Pseudomonas</taxon>
    </lineage>
</organism>
<reference evidence="1 2" key="1">
    <citation type="journal article" date="2019" name="Environ. Microbiol.">
        <title>Species interactions and distinct microbial communities in high Arctic permafrost affected cryosols are associated with the CH4 and CO2 gas fluxes.</title>
        <authorList>
            <person name="Altshuler I."/>
            <person name="Hamel J."/>
            <person name="Turney S."/>
            <person name="Magnuson E."/>
            <person name="Levesque R."/>
            <person name="Greer C."/>
            <person name="Whyte L.G."/>
        </authorList>
    </citation>
    <scope>NUCLEOTIDE SEQUENCE [LARGE SCALE GENOMIC DNA]</scope>
    <source>
        <strain evidence="1 2">E3</strain>
    </source>
</reference>
<dbReference type="Proteomes" id="UP000317933">
    <property type="component" value="Unassembled WGS sequence"/>
</dbReference>
<gene>
    <name evidence="1" type="ORF">EAH78_22865</name>
</gene>
<evidence type="ECO:0000313" key="2">
    <source>
        <dbReference type="Proteomes" id="UP000317933"/>
    </source>
</evidence>
<dbReference type="AlphaFoldDB" id="A0A502HJF7"/>
<protein>
    <submittedName>
        <fullName evidence="1">Uncharacterized protein</fullName>
    </submittedName>
</protein>
<sequence>MWEPLWRGGLPPLGSEAAPAFRRQTALIAFTAATQPNGGKPPRHKGSLPQGAACTSIAQAPGCKPGAGAT</sequence>
<name>A0A502HJF7_9PSED</name>
<accession>A0A502HJF7</accession>
<comment type="caution">
    <text evidence="1">The sequence shown here is derived from an EMBL/GenBank/DDBJ whole genome shotgun (WGS) entry which is preliminary data.</text>
</comment>
<evidence type="ECO:0000313" key="1">
    <source>
        <dbReference type="EMBL" id="TPG75069.1"/>
    </source>
</evidence>